<feature type="domain" description="KaiC" evidence="3">
    <location>
        <begin position="3"/>
        <end position="237"/>
    </location>
</feature>
<evidence type="ECO:0000259" key="3">
    <source>
        <dbReference type="PROSITE" id="PS51146"/>
    </source>
</evidence>
<dbReference type="CDD" id="cd01124">
    <property type="entry name" value="KaiC-like"/>
    <property type="match status" value="1"/>
</dbReference>
<reference evidence="4 5" key="1">
    <citation type="submission" date="2019-08" db="EMBL/GenBank/DDBJ databases">
        <title>Bacillus genomes from the desert of Cuatro Cienegas, Coahuila.</title>
        <authorList>
            <person name="Olmedo-Alvarez G."/>
        </authorList>
    </citation>
    <scope>NUCLEOTIDE SEQUENCE [LARGE SCALE GENOMIC DNA]</scope>
    <source>
        <strain evidence="4 5">CH128b_4D</strain>
    </source>
</reference>
<evidence type="ECO:0000313" key="4">
    <source>
        <dbReference type="EMBL" id="TYR98859.1"/>
    </source>
</evidence>
<evidence type="ECO:0000256" key="1">
    <source>
        <dbReference type="ARBA" id="ARBA00022741"/>
    </source>
</evidence>
<dbReference type="PRINTS" id="PR01874">
    <property type="entry name" value="DNAREPAIRADA"/>
</dbReference>
<dbReference type="RefSeq" id="WP_148954106.1">
    <property type="nucleotide sequence ID" value="NZ_VTEG01000008.1"/>
</dbReference>
<organism evidence="4 5">
    <name type="scientific">Rossellomorea vietnamensis</name>
    <dbReference type="NCBI Taxonomy" id="218284"/>
    <lineage>
        <taxon>Bacteria</taxon>
        <taxon>Bacillati</taxon>
        <taxon>Bacillota</taxon>
        <taxon>Bacilli</taxon>
        <taxon>Bacillales</taxon>
        <taxon>Bacillaceae</taxon>
        <taxon>Rossellomorea</taxon>
    </lineage>
</organism>
<dbReference type="Pfam" id="PF06745">
    <property type="entry name" value="ATPase"/>
    <property type="match status" value="1"/>
</dbReference>
<dbReference type="Gene3D" id="3.40.50.300">
    <property type="entry name" value="P-loop containing nucleotide triphosphate hydrolases"/>
    <property type="match status" value="2"/>
</dbReference>
<comment type="caution">
    <text evidence="4">The sequence shown here is derived from an EMBL/GenBank/DDBJ whole genome shotgun (WGS) entry which is preliminary data.</text>
</comment>
<name>A0A5D4MAA8_9BACI</name>
<dbReference type="InterPro" id="IPR010624">
    <property type="entry name" value="KaiC_dom"/>
</dbReference>
<dbReference type="InterPro" id="IPR014774">
    <property type="entry name" value="KaiC-like_dom"/>
</dbReference>
<keyword evidence="1" id="KW-0547">Nucleotide-binding</keyword>
<keyword evidence="2" id="KW-0067">ATP-binding</keyword>
<dbReference type="InterPro" id="IPR027417">
    <property type="entry name" value="P-loop_NTPase"/>
</dbReference>
<dbReference type="PROSITE" id="PS51146">
    <property type="entry name" value="KAIC"/>
    <property type="match status" value="1"/>
</dbReference>
<evidence type="ECO:0000256" key="2">
    <source>
        <dbReference type="ARBA" id="ARBA00022840"/>
    </source>
</evidence>
<dbReference type="Proteomes" id="UP000325182">
    <property type="component" value="Unassembled WGS sequence"/>
</dbReference>
<protein>
    <submittedName>
        <fullName evidence="4">AAA family ATPase</fullName>
    </submittedName>
</protein>
<gene>
    <name evidence="4" type="ORF">FZC84_12600</name>
</gene>
<dbReference type="EMBL" id="VTEG01000008">
    <property type="protein sequence ID" value="TYR98859.1"/>
    <property type="molecule type" value="Genomic_DNA"/>
</dbReference>
<dbReference type="AlphaFoldDB" id="A0A5D4MAA8"/>
<dbReference type="GO" id="GO:0005524">
    <property type="term" value="F:ATP binding"/>
    <property type="evidence" value="ECO:0007669"/>
    <property type="project" value="UniProtKB-KW"/>
</dbReference>
<evidence type="ECO:0000313" key="5">
    <source>
        <dbReference type="Proteomes" id="UP000325182"/>
    </source>
</evidence>
<sequence>MQNFISSGIEGLDTILHGGLPEGSSVLLDGAPGTGKTILGMQFLYEGATKYNENGIYITVEEFPDQIYKDMESFGWDLKRLEKEDKLRVICMSPETLIEQMRRPNGLFEQMVKEVNCKRVVIDSLNLFHYALEDPSDKRKVIYTLRNILRKFSLTTLLINEQTSLSKNEIPFVSYIVDGVIRLSLQSHQEIYRKRTLEILKMRGCKISEGEHIYRIRHSGIHLIPALSMIEDISITTDSQMLSTGVTQLDGLLGGGIPKGSTFILDTNSKANYKYLTASIIVNRILAGENCVILMSSLTNLTDLEHLYKLFNVDLKELVRQKRIYFIEHYNRPIPPGYESSVIKVDSMENDDFNDYIRNSLAPVIFESLKTGQEWFVYCDINTLKSQRGSEFLNGFFVEEVSHANNANVTILALCNFKELGQQTSSFLERTSTGVIQTWVDGNYQYLQLKKSPIGNMSYPLIVENIEKKPFIRLL</sequence>
<proteinExistence type="predicted"/>
<accession>A0A5D4MAA8</accession>
<dbReference type="PANTHER" id="PTHR43637">
    <property type="entry name" value="UPF0273 PROTEIN TM_0370"/>
    <property type="match status" value="1"/>
</dbReference>
<dbReference type="SUPFAM" id="SSF52540">
    <property type="entry name" value="P-loop containing nucleoside triphosphate hydrolases"/>
    <property type="match status" value="1"/>
</dbReference>